<dbReference type="PANTHER" id="PTHR10464:SF4">
    <property type="entry name" value="UREA TRANSPORTER"/>
    <property type="match status" value="1"/>
</dbReference>
<feature type="transmembrane region" description="Helical" evidence="7">
    <location>
        <begin position="91"/>
        <end position="110"/>
    </location>
</feature>
<dbReference type="RefSeq" id="WP_168720085.1">
    <property type="nucleotide sequence ID" value="NZ_CP042909.1"/>
</dbReference>
<evidence type="ECO:0000256" key="7">
    <source>
        <dbReference type="SAM" id="Phobius"/>
    </source>
</evidence>
<keyword evidence="5 7" id="KW-1133">Transmembrane helix</keyword>
<feature type="transmembrane region" description="Helical" evidence="7">
    <location>
        <begin position="165"/>
        <end position="188"/>
    </location>
</feature>
<gene>
    <name evidence="9" type="ORF">FVE67_07970</name>
</gene>
<dbReference type="GO" id="GO:0005886">
    <property type="term" value="C:plasma membrane"/>
    <property type="evidence" value="ECO:0007669"/>
    <property type="project" value="UniProtKB-SubCell"/>
</dbReference>
<comment type="similarity">
    <text evidence="2">Belongs to the urea transporter family.</text>
</comment>
<dbReference type="PANTHER" id="PTHR10464">
    <property type="entry name" value="UREA TRANSPORTER"/>
    <property type="match status" value="1"/>
</dbReference>
<evidence type="ECO:0000256" key="4">
    <source>
        <dbReference type="ARBA" id="ARBA00022692"/>
    </source>
</evidence>
<dbReference type="Gene3D" id="1.10.3430.10">
    <property type="entry name" value="Ammonium transporter AmtB like domains"/>
    <property type="match status" value="1"/>
</dbReference>
<dbReference type="EMBL" id="CP042909">
    <property type="protein sequence ID" value="QJA06732.1"/>
    <property type="molecule type" value="Genomic_DNA"/>
</dbReference>
<dbReference type="InterPro" id="IPR004937">
    <property type="entry name" value="Urea_transporter"/>
</dbReference>
<name>A0A6H1WU54_9BACT</name>
<evidence type="ECO:0000256" key="5">
    <source>
        <dbReference type="ARBA" id="ARBA00022989"/>
    </source>
</evidence>
<evidence type="ECO:0000256" key="3">
    <source>
        <dbReference type="ARBA" id="ARBA00022475"/>
    </source>
</evidence>
<dbReference type="Gene3D" id="2.70.70.10">
    <property type="entry name" value="Glucose Permease (Domain IIA)"/>
    <property type="match status" value="1"/>
</dbReference>
<dbReference type="InterPro" id="IPR016047">
    <property type="entry name" value="M23ase_b-sheet_dom"/>
</dbReference>
<reference evidence="9 10" key="1">
    <citation type="submission" date="2019-08" db="EMBL/GenBank/DDBJ databases">
        <title>Complete genome sequence of Thermosulfurimonas marina SU872T, an anaerobic thermophilic chemolithoautotrophic bacterium isolated from a shallow marine hydrothermal vent.</title>
        <authorList>
            <person name="Allioux M."/>
            <person name="Jebbar M."/>
            <person name="Slobodkina G."/>
            <person name="Slobodkin A."/>
            <person name="Moalic Y."/>
            <person name="Frolova A."/>
            <person name="Shao Z."/>
            <person name="Alain K."/>
        </authorList>
    </citation>
    <scope>NUCLEOTIDE SEQUENCE [LARGE SCALE GENOMIC DNA]</scope>
    <source>
        <strain evidence="9 10">SU872</strain>
    </source>
</reference>
<dbReference type="AlphaFoldDB" id="A0A6H1WU54"/>
<evidence type="ECO:0000256" key="6">
    <source>
        <dbReference type="ARBA" id="ARBA00023136"/>
    </source>
</evidence>
<feature type="transmembrane region" description="Helical" evidence="7">
    <location>
        <begin position="195"/>
        <end position="214"/>
    </location>
</feature>
<dbReference type="CDD" id="cd12797">
    <property type="entry name" value="M23_peptidase"/>
    <property type="match status" value="1"/>
</dbReference>
<dbReference type="KEGG" id="tmai:FVE67_07970"/>
<accession>A0A6H1WU54</accession>
<evidence type="ECO:0000256" key="2">
    <source>
        <dbReference type="ARBA" id="ARBA00005914"/>
    </source>
</evidence>
<organism evidence="9 10">
    <name type="scientific">Thermosulfurimonas marina</name>
    <dbReference type="NCBI Taxonomy" id="2047767"/>
    <lineage>
        <taxon>Bacteria</taxon>
        <taxon>Pseudomonadati</taxon>
        <taxon>Thermodesulfobacteriota</taxon>
        <taxon>Thermodesulfobacteria</taxon>
        <taxon>Thermodesulfobacteriales</taxon>
        <taxon>Thermodesulfobacteriaceae</taxon>
        <taxon>Thermosulfurimonas</taxon>
    </lineage>
</organism>
<proteinExistence type="inferred from homology"/>
<dbReference type="Pfam" id="PF01551">
    <property type="entry name" value="Peptidase_M23"/>
    <property type="match status" value="1"/>
</dbReference>
<evidence type="ECO:0000313" key="9">
    <source>
        <dbReference type="EMBL" id="QJA06732.1"/>
    </source>
</evidence>
<keyword evidence="6 7" id="KW-0472">Membrane</keyword>
<dbReference type="InterPro" id="IPR029020">
    <property type="entry name" value="Ammonium/urea_transptr"/>
</dbReference>
<feature type="transmembrane region" description="Helical" evidence="7">
    <location>
        <begin position="12"/>
        <end position="36"/>
    </location>
</feature>
<keyword evidence="4 7" id="KW-0812">Transmembrane</keyword>
<dbReference type="InterPro" id="IPR011055">
    <property type="entry name" value="Dup_hybrid_motif"/>
</dbReference>
<evidence type="ECO:0000313" key="10">
    <source>
        <dbReference type="Proteomes" id="UP000501253"/>
    </source>
</evidence>
<feature type="domain" description="M23ase beta-sheet core" evidence="8">
    <location>
        <begin position="409"/>
        <end position="473"/>
    </location>
</feature>
<evidence type="ECO:0000256" key="1">
    <source>
        <dbReference type="ARBA" id="ARBA00004651"/>
    </source>
</evidence>
<dbReference type="Proteomes" id="UP000501253">
    <property type="component" value="Chromosome"/>
</dbReference>
<keyword evidence="10" id="KW-1185">Reference proteome</keyword>
<dbReference type="Pfam" id="PF03253">
    <property type="entry name" value="UT"/>
    <property type="match status" value="1"/>
</dbReference>
<sequence>MRDFRHIPRSILNSYAGVLFLSHPGAGLLILLLTLIYPNLGFSALACALAAYGFARILGLKEEFLRLDFYIYNPLLVGLSIGYYFKLCLLSLVFLVLMGIFTFVLTYTLYSLFSYYLRLPILSLPFVLGSLLAALAAYQYSGLFVEGLYPRISLPAPAFPPPLMGFFRALGAIFFLPYPLIGLALFLMLLSFSPILSLLAFLGYFSGTALAIFFTGSASQAFADPGHFNFILVALALGGVFLLPSRRSYLLALLGSAVAFPLTAASQVFWRKFGLPAFALPFNLTTVLFLYTLRLSGSRDLVSYYRGTPEKTLDYHLSLGKRFPTGVWDLELPVSGRWTVWQGPEGQFTHKGPWRQALDLAITDERGRTYRGEGMVLEDYYAYRKPIFSPITGRVITLVDGLPDEPPGSANTDQPWGNHLILYDPRGFYVVLAHFSPGTFRVKEGDWVVKGALLGLCGSSGYAPEPHLHLHVQLQPEIGAQSLPFVFRAYLSDGKFRDFSLPKEGETLEGLPPDKRIRHTMNFLLGEKLIYELLGDNQRLDEVEIRVEMAPDGTFYLTDGRARLYFALKTGAFYFLNFEGSRKSPLYYFLMAAPKIPLGLRPGLSWEDRLPLEIFFPAWRKNLELFLLSLWPQRWRPILRYQALSRLDFEGHLRCNEKTIYTRVRLAEDRGFEKIEMRLSQGYLCIRRLGYEKGV</sequence>
<protein>
    <submittedName>
        <fullName evidence="9">Peptidoglycan DD-metalloendopeptidase family protein</fullName>
    </submittedName>
</protein>
<feature type="transmembrane region" description="Helical" evidence="7">
    <location>
        <begin position="250"/>
        <end position="269"/>
    </location>
</feature>
<comment type="subcellular location">
    <subcellularLocation>
        <location evidence="1">Cell membrane</location>
        <topology evidence="1">Multi-pass membrane protein</topology>
    </subcellularLocation>
</comment>
<keyword evidence="3" id="KW-1003">Cell membrane</keyword>
<feature type="transmembrane region" description="Helical" evidence="7">
    <location>
        <begin position="122"/>
        <end position="145"/>
    </location>
</feature>
<feature type="transmembrane region" description="Helical" evidence="7">
    <location>
        <begin position="42"/>
        <end position="60"/>
    </location>
</feature>
<feature type="transmembrane region" description="Helical" evidence="7">
    <location>
        <begin position="226"/>
        <end position="243"/>
    </location>
</feature>
<dbReference type="GO" id="GO:0015204">
    <property type="term" value="F:urea transmembrane transporter activity"/>
    <property type="evidence" value="ECO:0007669"/>
    <property type="project" value="InterPro"/>
</dbReference>
<dbReference type="SUPFAM" id="SSF51261">
    <property type="entry name" value="Duplicated hybrid motif"/>
    <property type="match status" value="1"/>
</dbReference>
<feature type="transmembrane region" description="Helical" evidence="7">
    <location>
        <begin position="67"/>
        <end position="85"/>
    </location>
</feature>
<evidence type="ECO:0000259" key="8">
    <source>
        <dbReference type="Pfam" id="PF01551"/>
    </source>
</evidence>